<evidence type="ECO:0000256" key="5">
    <source>
        <dbReference type="PIRSR" id="PIRSR613078-1"/>
    </source>
</evidence>
<feature type="binding site" evidence="6">
    <location>
        <begin position="122"/>
        <end position="125"/>
    </location>
    <ligand>
        <name>substrate</name>
    </ligand>
</feature>
<dbReference type="Gene3D" id="3.40.50.1240">
    <property type="entry name" value="Phosphoglycerate mutase-like"/>
    <property type="match status" value="1"/>
</dbReference>
<feature type="binding site" evidence="6">
    <location>
        <begin position="149"/>
        <end position="150"/>
    </location>
    <ligand>
        <name>substrate</name>
    </ligand>
</feature>
<evidence type="ECO:0000256" key="1">
    <source>
        <dbReference type="ARBA" id="ARBA00006717"/>
    </source>
</evidence>
<dbReference type="EMBL" id="BRXZ01001378">
    <property type="protein sequence ID" value="GMH69715.1"/>
    <property type="molecule type" value="Genomic_DNA"/>
</dbReference>
<dbReference type="OrthoDB" id="354304at2759"/>
<keyword evidence="4" id="KW-0413">Isomerase</keyword>
<feature type="active site" description="Tele-phosphohistidine intermediate" evidence="5">
    <location>
        <position position="44"/>
    </location>
</feature>
<keyword evidence="3" id="KW-0324">Glycolysis</keyword>
<dbReference type="InterPro" id="IPR005952">
    <property type="entry name" value="Phosphogly_mut1"/>
</dbReference>
<gene>
    <name evidence="8" type="ORF">TrRE_jg4288</name>
</gene>
<dbReference type="NCBIfam" id="TIGR01258">
    <property type="entry name" value="pgm_1"/>
    <property type="match status" value="1"/>
</dbReference>
<comment type="caution">
    <text evidence="8">The sequence shown here is derived from an EMBL/GenBank/DDBJ whole genome shotgun (WGS) entry which is preliminary data.</text>
</comment>
<feature type="active site" description="Proton donor/acceptor" evidence="5">
    <location>
        <position position="122"/>
    </location>
</feature>
<dbReference type="EC" id="5.4.2.11" evidence="2"/>
<dbReference type="SUPFAM" id="SSF53254">
    <property type="entry name" value="Phosphoglycerate mutase-like"/>
    <property type="match status" value="1"/>
</dbReference>
<evidence type="ECO:0000256" key="2">
    <source>
        <dbReference type="ARBA" id="ARBA00012028"/>
    </source>
</evidence>
<dbReference type="AlphaFoldDB" id="A0A9W7AL19"/>
<feature type="binding site" evidence="6">
    <location>
        <begin position="43"/>
        <end position="50"/>
    </location>
    <ligand>
        <name>substrate</name>
    </ligand>
</feature>
<proteinExistence type="inferred from homology"/>
<comment type="similarity">
    <text evidence="1">Belongs to the phosphoglycerate mutase family. BPG-dependent PGAM subfamily.</text>
</comment>
<dbReference type="GO" id="GO:0004619">
    <property type="term" value="F:phosphoglycerate mutase activity"/>
    <property type="evidence" value="ECO:0007669"/>
    <property type="project" value="UniProtKB-EC"/>
</dbReference>
<feature type="binding site" evidence="6">
    <location>
        <position position="133"/>
    </location>
    <ligand>
        <name>substrate</name>
    </ligand>
</feature>
<dbReference type="GO" id="GO:0006096">
    <property type="term" value="P:glycolytic process"/>
    <property type="evidence" value="ECO:0007669"/>
    <property type="project" value="UniProtKB-KW"/>
</dbReference>
<dbReference type="SMART" id="SM00855">
    <property type="entry name" value="PGAM"/>
    <property type="match status" value="1"/>
</dbReference>
<dbReference type="PANTHER" id="PTHR11931">
    <property type="entry name" value="PHOSPHOGLYCERATE MUTASE"/>
    <property type="match status" value="1"/>
</dbReference>
<reference evidence="8" key="1">
    <citation type="submission" date="2022-07" db="EMBL/GenBank/DDBJ databases">
        <title>Genome analysis of Parmales, a sister group of diatoms, reveals the evolutionary specialization of diatoms from phago-mixotrophs to photoautotrophs.</title>
        <authorList>
            <person name="Ban H."/>
            <person name="Sato S."/>
            <person name="Yoshikawa S."/>
            <person name="Kazumasa Y."/>
            <person name="Nakamura Y."/>
            <person name="Ichinomiya M."/>
            <person name="Saitoh K."/>
            <person name="Sato N."/>
            <person name="Blanc-Mathieu R."/>
            <person name="Endo H."/>
            <person name="Kuwata A."/>
            <person name="Ogata H."/>
        </authorList>
    </citation>
    <scope>NUCLEOTIDE SEQUENCE</scope>
</reference>
<name>A0A9W7AL19_9STRA</name>
<dbReference type="CDD" id="cd07067">
    <property type="entry name" value="HP_PGM_like"/>
    <property type="match status" value="1"/>
</dbReference>
<evidence type="ECO:0000256" key="4">
    <source>
        <dbReference type="ARBA" id="ARBA00023235"/>
    </source>
</evidence>
<organism evidence="8 9">
    <name type="scientific">Triparma retinervis</name>
    <dbReference type="NCBI Taxonomy" id="2557542"/>
    <lineage>
        <taxon>Eukaryota</taxon>
        <taxon>Sar</taxon>
        <taxon>Stramenopiles</taxon>
        <taxon>Ochrophyta</taxon>
        <taxon>Bolidophyceae</taxon>
        <taxon>Parmales</taxon>
        <taxon>Triparmaceae</taxon>
        <taxon>Triparma</taxon>
    </lineage>
</organism>
<dbReference type="Pfam" id="PF00300">
    <property type="entry name" value="His_Phos_1"/>
    <property type="match status" value="1"/>
</dbReference>
<dbReference type="Proteomes" id="UP001165082">
    <property type="component" value="Unassembled WGS sequence"/>
</dbReference>
<protein>
    <recommendedName>
        <fullName evidence="2">phosphoglycerate mutase (2,3-diphosphoglycerate-dependent)</fullName>
        <ecNumber evidence="2">5.4.2.11</ecNumber>
    </recommendedName>
</protein>
<evidence type="ECO:0000313" key="8">
    <source>
        <dbReference type="EMBL" id="GMH69715.1"/>
    </source>
</evidence>
<feature type="binding site" evidence="6">
    <location>
        <position position="95"/>
    </location>
    <ligand>
        <name>substrate</name>
    </ligand>
</feature>
<sequence>MNYFSSTSSHFSSISGEGNADNVIPKIQHSLNENTPYNLIFLRHGQSTWNRDNRFIGWTDTPLTSDGVLEARVAGSIMKSAGVQIDEVHTSMLRRSIRTVNLVLMELGQEYVPVHKHWRLNERNYGALVGRNKKEMSKLHGPDKLRSWRRGYDTPPPPMEEGHRFHPGKLKRYKALRDEIPPAESLKDTVARSSVYWDSSIAPSVKSGKTVLVVGHENNLRSLIMRLEGIDPGDIINLSLPRAVPLCYTLDGGMRPVNERGGGEKDGATGFLTGTWLGGDEQVGETLERDNKNVYDIGVEDNLELEGGEERREKWRRWQEGVVEGK</sequence>
<evidence type="ECO:0000256" key="6">
    <source>
        <dbReference type="PIRSR" id="PIRSR613078-2"/>
    </source>
</evidence>
<dbReference type="InterPro" id="IPR029033">
    <property type="entry name" value="His_PPase_superfam"/>
</dbReference>
<dbReference type="HAMAP" id="MF_01039">
    <property type="entry name" value="PGAM_GpmA"/>
    <property type="match status" value="1"/>
</dbReference>
<evidence type="ECO:0000313" key="9">
    <source>
        <dbReference type="Proteomes" id="UP001165082"/>
    </source>
</evidence>
<accession>A0A9W7AL19</accession>
<keyword evidence="9" id="KW-1185">Reference proteome</keyword>
<evidence type="ECO:0000256" key="7">
    <source>
        <dbReference type="PIRSR" id="PIRSR613078-3"/>
    </source>
</evidence>
<dbReference type="InterPro" id="IPR013078">
    <property type="entry name" value="His_Pase_superF_clade-1"/>
</dbReference>
<feature type="site" description="Transition state stabilizer" evidence="7">
    <location>
        <position position="216"/>
    </location>
</feature>
<evidence type="ECO:0000256" key="3">
    <source>
        <dbReference type="ARBA" id="ARBA00023152"/>
    </source>
</evidence>